<keyword evidence="1" id="KW-1133">Transmembrane helix</keyword>
<dbReference type="InterPro" id="IPR031563">
    <property type="entry name" value="MOT1/MOT2"/>
</dbReference>
<keyword evidence="3" id="KW-1185">Reference proteome</keyword>
<reference evidence="2 3" key="1">
    <citation type="journal article" date="2016" name="Genome Biol. Evol.">
        <title>Divergent and convergent evolution of fungal pathogenicity.</title>
        <authorList>
            <person name="Shang Y."/>
            <person name="Xiao G."/>
            <person name="Zheng P."/>
            <person name="Cen K."/>
            <person name="Zhan S."/>
            <person name="Wang C."/>
        </authorList>
    </citation>
    <scope>NUCLEOTIDE SEQUENCE [LARGE SCALE GENOMIC DNA]</scope>
    <source>
        <strain evidence="2 3">RCEF 2490</strain>
    </source>
</reference>
<organism evidence="2 3">
    <name type="scientific">Moelleriella libera RCEF 2490</name>
    <dbReference type="NCBI Taxonomy" id="1081109"/>
    <lineage>
        <taxon>Eukaryota</taxon>
        <taxon>Fungi</taxon>
        <taxon>Dikarya</taxon>
        <taxon>Ascomycota</taxon>
        <taxon>Pezizomycotina</taxon>
        <taxon>Sordariomycetes</taxon>
        <taxon>Hypocreomycetidae</taxon>
        <taxon>Hypocreales</taxon>
        <taxon>Clavicipitaceae</taxon>
        <taxon>Moelleriella</taxon>
    </lineage>
</organism>
<feature type="transmembrane region" description="Helical" evidence="1">
    <location>
        <begin position="53"/>
        <end position="74"/>
    </location>
</feature>
<dbReference type="EMBL" id="AZGY01000019">
    <property type="protein sequence ID" value="KZZ91117.1"/>
    <property type="molecule type" value="Genomic_DNA"/>
</dbReference>
<feature type="transmembrane region" description="Helical" evidence="1">
    <location>
        <begin position="94"/>
        <end position="117"/>
    </location>
</feature>
<name>A0A167YBQ6_9HYPO</name>
<feature type="transmembrane region" description="Helical" evidence="1">
    <location>
        <begin position="298"/>
        <end position="316"/>
    </location>
</feature>
<keyword evidence="1" id="KW-0812">Transmembrane</keyword>
<evidence type="ECO:0000256" key="1">
    <source>
        <dbReference type="SAM" id="Phobius"/>
    </source>
</evidence>
<proteinExistence type="predicted"/>
<accession>A0A167YBQ6</accession>
<feature type="transmembrane region" description="Helical" evidence="1">
    <location>
        <begin position="185"/>
        <end position="204"/>
    </location>
</feature>
<gene>
    <name evidence="2" type="ORF">AAL_06858</name>
</gene>
<dbReference type="Proteomes" id="UP000078544">
    <property type="component" value="Unassembled WGS sequence"/>
</dbReference>
<evidence type="ECO:0000313" key="2">
    <source>
        <dbReference type="EMBL" id="KZZ91117.1"/>
    </source>
</evidence>
<evidence type="ECO:0008006" key="4">
    <source>
        <dbReference type="Google" id="ProtNLM"/>
    </source>
</evidence>
<comment type="caution">
    <text evidence="2">The sequence shown here is derived from an EMBL/GenBank/DDBJ whole genome shotgun (WGS) entry which is preliminary data.</text>
</comment>
<dbReference type="PANTHER" id="PTHR31970">
    <property type="match status" value="1"/>
</dbReference>
<dbReference type="STRING" id="1081109.A0A167YBQ6"/>
<dbReference type="GO" id="GO:0015098">
    <property type="term" value="F:molybdate ion transmembrane transporter activity"/>
    <property type="evidence" value="ECO:0007669"/>
    <property type="project" value="InterPro"/>
</dbReference>
<keyword evidence="1" id="KW-0472">Membrane</keyword>
<dbReference type="AlphaFoldDB" id="A0A167YBQ6"/>
<feature type="transmembrane region" description="Helical" evidence="1">
    <location>
        <begin position="323"/>
        <end position="341"/>
    </location>
</feature>
<evidence type="ECO:0000313" key="3">
    <source>
        <dbReference type="Proteomes" id="UP000078544"/>
    </source>
</evidence>
<dbReference type="PANTHER" id="PTHR31970:SF9">
    <property type="entry name" value="MOLYBDATE TRANSPORTER 2"/>
    <property type="match status" value="1"/>
</dbReference>
<feature type="transmembrane region" description="Helical" evidence="1">
    <location>
        <begin position="259"/>
        <end position="278"/>
    </location>
</feature>
<protein>
    <recommendedName>
        <fullName evidence="4">Sulfate transporter</fullName>
    </recommendedName>
</protein>
<dbReference type="OrthoDB" id="5402974at2759"/>
<sequence>MSTWFAHLRRINGHNVATFRRAPLAEISGSLGDLGTLLPLMIALALQGSIHLGSTLVFSGLFNVLTGAIFGIPLPVQPMKAIASAAISGPERSIGVVIAAGQYVGAAVLVLSATGLLRLATSKVPVPVVKGIQLGAGLSLIIGSGSSLQPLHWTHPVLDNRLWALLAFLVLIATQRLARFPYALAFFALSVLFAILRTRALPSFRIWTPTYVAPHWLGVHDYPALWMAIGQLPLTTLNSIIAVNALAADLLPELPTPSVTSIGLSVAVMNLTGTWLGGMPLCHGAGGLAAQHRFGARSGASVIFLGVLKILLGLLFGETLIKILASYPTSILGVMVLAAGLELAKVGLTLNNGAPDLWEGAAGQRRLRSLSDDERLERWTIMLMTTAGILAFKNDAVGFVAGMLCYCAYELAKFLDKGRGRLNAGERAPLISS</sequence>
<feature type="transmembrane region" description="Helical" evidence="1">
    <location>
        <begin position="224"/>
        <end position="247"/>
    </location>
</feature>
<dbReference type="Pfam" id="PF16983">
    <property type="entry name" value="MFS_MOT1"/>
    <property type="match status" value="2"/>
</dbReference>